<keyword evidence="2" id="KW-0812">Transmembrane</keyword>
<dbReference type="EMBL" id="JAMTCK010000007">
    <property type="protein sequence ID" value="MCP2166395.1"/>
    <property type="molecule type" value="Genomic_DNA"/>
</dbReference>
<reference evidence="3" key="1">
    <citation type="submission" date="2022-06" db="EMBL/GenBank/DDBJ databases">
        <title>Genomic Encyclopedia of Archaeal and Bacterial Type Strains, Phase II (KMG-II): from individual species to whole genera.</title>
        <authorList>
            <person name="Goeker M."/>
        </authorList>
    </citation>
    <scope>NUCLEOTIDE SEQUENCE</scope>
    <source>
        <strain evidence="3">DSM 43935</strain>
    </source>
</reference>
<gene>
    <name evidence="3" type="ORF">LX83_003263</name>
</gene>
<organism evidence="3 4">
    <name type="scientific">Goodfellowiella coeruleoviolacea</name>
    <dbReference type="NCBI Taxonomy" id="334858"/>
    <lineage>
        <taxon>Bacteria</taxon>
        <taxon>Bacillati</taxon>
        <taxon>Actinomycetota</taxon>
        <taxon>Actinomycetes</taxon>
        <taxon>Pseudonocardiales</taxon>
        <taxon>Pseudonocardiaceae</taxon>
        <taxon>Goodfellowiella</taxon>
    </lineage>
</organism>
<accession>A0AAE3GFH6</accession>
<keyword evidence="4" id="KW-1185">Reference proteome</keyword>
<evidence type="ECO:0000313" key="3">
    <source>
        <dbReference type="EMBL" id="MCP2166395.1"/>
    </source>
</evidence>
<feature type="compositionally biased region" description="Low complexity" evidence="1">
    <location>
        <begin position="73"/>
        <end position="89"/>
    </location>
</feature>
<dbReference type="Proteomes" id="UP001206128">
    <property type="component" value="Unassembled WGS sequence"/>
</dbReference>
<evidence type="ECO:0000313" key="4">
    <source>
        <dbReference type="Proteomes" id="UP001206128"/>
    </source>
</evidence>
<protein>
    <submittedName>
        <fullName evidence="3">Uncharacterized protein</fullName>
    </submittedName>
</protein>
<evidence type="ECO:0000256" key="1">
    <source>
        <dbReference type="SAM" id="MobiDB-lite"/>
    </source>
</evidence>
<sequence length="151" mass="16325">MFTPRRVLLVLGCALVFVVCCGLATWQWQRFTSASGTIQNFGYVLLWPLFGVFPTFMWWRMARLNAQHRAAEAEASATTSATDPADAAGASGGAEPGAREDVAAVPAPRAVVPATRAVAHAPDIEDDEDEELAAYNRYLAELNARSERRAG</sequence>
<proteinExistence type="predicted"/>
<name>A0AAE3GFH6_9PSEU</name>
<feature type="region of interest" description="Disordered" evidence="1">
    <location>
        <begin position="72"/>
        <end position="107"/>
    </location>
</feature>
<evidence type="ECO:0000256" key="2">
    <source>
        <dbReference type="SAM" id="Phobius"/>
    </source>
</evidence>
<feature type="transmembrane region" description="Helical" evidence="2">
    <location>
        <begin position="7"/>
        <end position="28"/>
    </location>
</feature>
<dbReference type="AlphaFoldDB" id="A0AAE3GFH6"/>
<feature type="transmembrane region" description="Helical" evidence="2">
    <location>
        <begin position="40"/>
        <end position="59"/>
    </location>
</feature>
<keyword evidence="2" id="KW-0472">Membrane</keyword>
<comment type="caution">
    <text evidence="3">The sequence shown here is derived from an EMBL/GenBank/DDBJ whole genome shotgun (WGS) entry which is preliminary data.</text>
</comment>
<keyword evidence="2" id="KW-1133">Transmembrane helix</keyword>